<reference evidence="2 3" key="1">
    <citation type="submission" date="2019-07" db="EMBL/GenBank/DDBJ databases">
        <title>Genomics analysis of Aphanomyces spp. identifies a new class of oomycete effector associated with host adaptation.</title>
        <authorList>
            <person name="Gaulin E."/>
        </authorList>
    </citation>
    <scope>NUCLEOTIDE SEQUENCE [LARGE SCALE GENOMIC DNA]</scope>
    <source>
        <strain evidence="2 3">ATCC 201684</strain>
    </source>
</reference>
<keyword evidence="1" id="KW-1133">Transmembrane helix</keyword>
<name>A0A6G0WQ12_9STRA</name>
<organism evidence="2 3">
    <name type="scientific">Aphanomyces euteiches</name>
    <dbReference type="NCBI Taxonomy" id="100861"/>
    <lineage>
        <taxon>Eukaryota</taxon>
        <taxon>Sar</taxon>
        <taxon>Stramenopiles</taxon>
        <taxon>Oomycota</taxon>
        <taxon>Saprolegniomycetes</taxon>
        <taxon>Saprolegniales</taxon>
        <taxon>Verrucalvaceae</taxon>
        <taxon>Aphanomyces</taxon>
    </lineage>
</organism>
<feature type="transmembrane region" description="Helical" evidence="1">
    <location>
        <begin position="1087"/>
        <end position="1104"/>
    </location>
</feature>
<dbReference type="VEuPathDB" id="FungiDB:AeMF1_010007"/>
<feature type="transmembrane region" description="Helical" evidence="1">
    <location>
        <begin position="1030"/>
        <end position="1050"/>
    </location>
</feature>
<proteinExistence type="predicted"/>
<evidence type="ECO:0000313" key="2">
    <source>
        <dbReference type="EMBL" id="KAF0729481.1"/>
    </source>
</evidence>
<feature type="transmembrane region" description="Helical" evidence="1">
    <location>
        <begin position="47"/>
        <end position="68"/>
    </location>
</feature>
<keyword evidence="3" id="KW-1185">Reference proteome</keyword>
<comment type="caution">
    <text evidence="2">The sequence shown here is derived from an EMBL/GenBank/DDBJ whole genome shotgun (WGS) entry which is preliminary data.</text>
</comment>
<evidence type="ECO:0000313" key="3">
    <source>
        <dbReference type="Proteomes" id="UP000481153"/>
    </source>
</evidence>
<protein>
    <submittedName>
        <fullName evidence="2">Uncharacterized protein</fullName>
    </submittedName>
</protein>
<dbReference type="Proteomes" id="UP000481153">
    <property type="component" value="Unassembled WGS sequence"/>
</dbReference>
<dbReference type="EMBL" id="VJMJ01000164">
    <property type="protein sequence ID" value="KAF0729481.1"/>
    <property type="molecule type" value="Genomic_DNA"/>
</dbReference>
<sequence length="1197" mass="133559">MDGQREVFVFEGDEGSITIISRLHGYHLLPANHLEFPCVACNYVRLIFIYINAVLSGLALSIIAFGALSRFDVDAQHLFYFNRVVACVWIGRPLLFMRGMTAILVLSTSLVELDQVHGVATLIGNRRSILEIALFAGESTWVVYVLNDLFLPFTTYLSSLSGPLSSASTFIIVGAIEISKPFQIETTISRTCTFKTLQSGVVCTSGTVSVGSFTRVCILVAAQLSCVFISHAISRVINRYLKYPHRPPEATQHIAIPAAADAYFRTVRGTTYNLDNVACVMSGIIPAFGYVLDVKLWILLETPTSKSASGVVNRGAIETKPAFVGIIATPSPKRIQRVWSALGFVYICLSITSSYAFLRLTEATMTNDFWWASFDLNNTQAFLCNWFNTQLSINSDSVSLYLNDLGRALLVLTQNTTDSNVRVAPAYVYLIQDEINSLPNVISALRNMNGCDVPWIFTAYCFVDFGKTWELASSRARQARCHQRYASNGAVYLEPIFRNNHQLSICWGKAWEIAILAALRESNDGIAWLNKTLSAQLSIGDETMFWQDHGIISYTTQWLNFKLLGLIENLDIINALGSSYPLTLKKTNGTLQLSKQTSYKMHWGLAGDLTAISSNESTLNNLSLVRQASNFAFQNVSIEDQHVANLTLQTPLSVGMTLLRAKLGPFGSIDMYRVPMPMSLLELYQNLKKTLAVLLATSLDAQLEFWSLYKSVIVSSKPTEWDGVSFWGGDPMCPEQASPQIQGQVFFSSQGSCAVNIFESIVLEAEASFYALIATGIAFNLTGITSIEATCNCARNLLKSMKSYIEHHITSQDEMKAIYATAQHIRAFDVHVQLFQYISRDNLHISLSTPGLFDDMDFEFFAWVMLFEWVRGLREVVTFQGDIGSLTLLSTRYSMMMTPAEGMEVPLNLTLYVHHLVQYFTIVLLYVAIIVLLYCIHSRGYIQGLNLFSFNRVAGLVWLGRPLVFVRGVTAIILLSTASLELRRPHAGLVAFLDAPPVDAIKTIFSAGEATWLAYILNDVFSLITQEYTTSYSFMSSLLLWVAAAVLSFLSPVNHSVDIGRVCTVEAVDSQCVCRSGIVRIGNSERFVSLILYAIASCLLSYAFERIRFRRIKPHDESPSLFLYAAARYQFRHDGWEYMGVYFMDRASAVLNGILSLTFKGHHYVFDIKTWRLYIYPVEAPYTGQPNHLCHALPLPG</sequence>
<dbReference type="AlphaFoldDB" id="A0A6G0WQ12"/>
<feature type="transmembrane region" description="Helical" evidence="1">
    <location>
        <begin position="956"/>
        <end position="980"/>
    </location>
</feature>
<feature type="transmembrane region" description="Helical" evidence="1">
    <location>
        <begin position="1000"/>
        <end position="1018"/>
    </location>
</feature>
<keyword evidence="1" id="KW-0812">Transmembrane</keyword>
<feature type="transmembrane region" description="Helical" evidence="1">
    <location>
        <begin position="338"/>
        <end position="358"/>
    </location>
</feature>
<evidence type="ECO:0000256" key="1">
    <source>
        <dbReference type="SAM" id="Phobius"/>
    </source>
</evidence>
<keyword evidence="1" id="KW-0472">Membrane</keyword>
<feature type="transmembrane region" description="Helical" evidence="1">
    <location>
        <begin position="916"/>
        <end position="936"/>
    </location>
</feature>
<accession>A0A6G0WQ12</accession>
<gene>
    <name evidence="2" type="ORF">Ae201684_012976</name>
</gene>
<feature type="transmembrane region" description="Helical" evidence="1">
    <location>
        <begin position="80"/>
        <end position="106"/>
    </location>
</feature>